<dbReference type="InterPro" id="IPR035940">
    <property type="entry name" value="CAP_sf"/>
</dbReference>
<feature type="chain" id="PRO_5034678719" description="SCP domain-containing protein" evidence="1">
    <location>
        <begin position="18"/>
        <end position="169"/>
    </location>
</feature>
<dbReference type="InterPro" id="IPR018244">
    <property type="entry name" value="Allrgn_V5/Tpx1_CS"/>
</dbReference>
<dbReference type="Proteomes" id="UP000629468">
    <property type="component" value="Unassembled WGS sequence"/>
</dbReference>
<keyword evidence="1" id="KW-0732">Signal</keyword>
<dbReference type="PANTHER" id="PTHR10334">
    <property type="entry name" value="CYSTEINE-RICH SECRETORY PROTEIN-RELATED"/>
    <property type="match status" value="1"/>
</dbReference>
<dbReference type="PRINTS" id="PR00837">
    <property type="entry name" value="V5TPXLIKE"/>
</dbReference>
<protein>
    <recommendedName>
        <fullName evidence="2">SCP domain-containing protein</fullName>
    </recommendedName>
</protein>
<dbReference type="Pfam" id="PF00188">
    <property type="entry name" value="CAP"/>
    <property type="match status" value="1"/>
</dbReference>
<evidence type="ECO:0000259" key="2">
    <source>
        <dbReference type="SMART" id="SM00198"/>
    </source>
</evidence>
<accession>A0A8H7F8G4</accession>
<comment type="caution">
    <text evidence="3">The sequence shown here is derived from an EMBL/GenBank/DDBJ whole genome shotgun (WGS) entry which is preliminary data.</text>
</comment>
<evidence type="ECO:0000256" key="1">
    <source>
        <dbReference type="SAM" id="SignalP"/>
    </source>
</evidence>
<reference evidence="3 4" key="1">
    <citation type="journal article" name="Sci. Rep.">
        <title>Telomere-to-telomere assembled and centromere annotated genomes of the two main subspecies of the button mushroom Agaricus bisporus reveal especially polymorphic chromosome ends.</title>
        <authorList>
            <person name="Sonnenberg A.S.M."/>
            <person name="Sedaghat-Telgerd N."/>
            <person name="Lavrijssen B."/>
            <person name="Ohm R.A."/>
            <person name="Hendrickx P.M."/>
            <person name="Scholtmeijer K."/>
            <person name="Baars J.J.P."/>
            <person name="van Peer A."/>
        </authorList>
    </citation>
    <scope>NUCLEOTIDE SEQUENCE [LARGE SCALE GENOMIC DNA]</scope>
    <source>
        <strain evidence="3 4">H119_p4</strain>
    </source>
</reference>
<feature type="domain" description="SCP" evidence="2">
    <location>
        <begin position="26"/>
        <end position="159"/>
    </location>
</feature>
<evidence type="ECO:0000313" key="3">
    <source>
        <dbReference type="EMBL" id="KAF7782751.1"/>
    </source>
</evidence>
<gene>
    <name evidence="3" type="ORF">Agabi119p4_2127</name>
</gene>
<dbReference type="SMART" id="SM00198">
    <property type="entry name" value="SCP"/>
    <property type="match status" value="1"/>
</dbReference>
<dbReference type="InterPro" id="IPR001283">
    <property type="entry name" value="CRISP-related"/>
</dbReference>
<proteinExistence type="predicted"/>
<name>A0A8H7F8G4_AGABI</name>
<feature type="signal peptide" evidence="1">
    <location>
        <begin position="1"/>
        <end position="17"/>
    </location>
</feature>
<evidence type="ECO:0000313" key="4">
    <source>
        <dbReference type="Proteomes" id="UP000629468"/>
    </source>
</evidence>
<dbReference type="EMBL" id="JABXXO010000003">
    <property type="protein sequence ID" value="KAF7782751.1"/>
    <property type="molecule type" value="Genomic_DNA"/>
</dbReference>
<dbReference type="PROSITE" id="PS01009">
    <property type="entry name" value="CRISP_1"/>
    <property type="match status" value="1"/>
</dbReference>
<sequence>MKLTLTFLVAIASSVSATVLNDKRDAFSDQALSVHNSYRAQYGAGALTYDNNLAAGAASYAAQCNFAHSGGNFGENLFASSGSGATINNAVDSWMAEAAQYDYNNPGFSAATGHFTQVVWKASTNLGCASQQCTTGSPFGSGEWTNILCRYTPPGNFEGQFPENVGRPQ</sequence>
<dbReference type="GO" id="GO:0005576">
    <property type="term" value="C:extracellular region"/>
    <property type="evidence" value="ECO:0007669"/>
    <property type="project" value="InterPro"/>
</dbReference>
<dbReference type="InterPro" id="IPR014044">
    <property type="entry name" value="CAP_dom"/>
</dbReference>
<organism evidence="3 4">
    <name type="scientific">Agaricus bisporus var. burnettii</name>
    <dbReference type="NCBI Taxonomy" id="192524"/>
    <lineage>
        <taxon>Eukaryota</taxon>
        <taxon>Fungi</taxon>
        <taxon>Dikarya</taxon>
        <taxon>Basidiomycota</taxon>
        <taxon>Agaricomycotina</taxon>
        <taxon>Agaricomycetes</taxon>
        <taxon>Agaricomycetidae</taxon>
        <taxon>Agaricales</taxon>
        <taxon>Agaricineae</taxon>
        <taxon>Agaricaceae</taxon>
        <taxon>Agaricus</taxon>
    </lineage>
</organism>
<dbReference type="FunFam" id="3.40.33.10:FF:000010">
    <property type="entry name" value="Predicted protein"/>
    <property type="match status" value="1"/>
</dbReference>
<dbReference type="Gene3D" id="3.40.33.10">
    <property type="entry name" value="CAP"/>
    <property type="match status" value="1"/>
</dbReference>
<dbReference type="SUPFAM" id="SSF55797">
    <property type="entry name" value="PR-1-like"/>
    <property type="match status" value="1"/>
</dbReference>
<dbReference type="AlphaFoldDB" id="A0A8H7F8G4"/>